<keyword evidence="2" id="KW-1133">Transmembrane helix</keyword>
<dbReference type="EMBL" id="PVNL01000102">
    <property type="protein sequence ID" value="PRQ04589.1"/>
    <property type="molecule type" value="Genomic_DNA"/>
</dbReference>
<accession>A0A2S9YHN4</accession>
<proteinExistence type="predicted"/>
<keyword evidence="2" id="KW-0472">Membrane</keyword>
<reference evidence="3 4" key="1">
    <citation type="submission" date="2018-03" db="EMBL/GenBank/DDBJ databases">
        <title>Draft Genome Sequences of the Obligatory Marine Myxobacteria Enhygromyxa salina SWB007.</title>
        <authorList>
            <person name="Poehlein A."/>
            <person name="Moghaddam J.A."/>
            <person name="Harms H."/>
            <person name="Alanjari M."/>
            <person name="Koenig G.M."/>
            <person name="Daniel R."/>
            <person name="Schaeberle T.F."/>
        </authorList>
    </citation>
    <scope>NUCLEOTIDE SEQUENCE [LARGE SCALE GENOMIC DNA]</scope>
    <source>
        <strain evidence="3 4">SWB007</strain>
    </source>
</reference>
<evidence type="ECO:0000313" key="4">
    <source>
        <dbReference type="Proteomes" id="UP000238823"/>
    </source>
</evidence>
<evidence type="ECO:0000256" key="2">
    <source>
        <dbReference type="SAM" id="Phobius"/>
    </source>
</evidence>
<dbReference type="AlphaFoldDB" id="A0A2S9YHN4"/>
<dbReference type="Proteomes" id="UP000238823">
    <property type="component" value="Unassembled WGS sequence"/>
</dbReference>
<evidence type="ECO:0000256" key="1">
    <source>
        <dbReference type="SAM" id="MobiDB-lite"/>
    </source>
</evidence>
<feature type="compositionally biased region" description="Basic and acidic residues" evidence="1">
    <location>
        <begin position="1"/>
        <end position="10"/>
    </location>
</feature>
<feature type="transmembrane region" description="Helical" evidence="2">
    <location>
        <begin position="52"/>
        <end position="73"/>
    </location>
</feature>
<sequence length="103" mass="11098">MEATSRHSEMDPEPQFTVNPERMTTSEAEEAAQTLIRDSFDRLRKAIRRRPLAAVSGAFVAGFVLGNGIPRFIAQTAVSMGLRALIERTLAGGSSSDAAAFSK</sequence>
<comment type="caution">
    <text evidence="3">The sequence shown here is derived from an EMBL/GenBank/DDBJ whole genome shotgun (WGS) entry which is preliminary data.</text>
</comment>
<evidence type="ECO:0000313" key="3">
    <source>
        <dbReference type="EMBL" id="PRQ04589.1"/>
    </source>
</evidence>
<name>A0A2S9YHN4_9BACT</name>
<feature type="compositionally biased region" description="Polar residues" evidence="1">
    <location>
        <begin position="16"/>
        <end position="26"/>
    </location>
</feature>
<gene>
    <name evidence="3" type="ORF">ENSA7_50800</name>
</gene>
<keyword evidence="2" id="KW-0812">Transmembrane</keyword>
<protein>
    <submittedName>
        <fullName evidence="3">Uncharacterized protein</fullName>
    </submittedName>
</protein>
<feature type="region of interest" description="Disordered" evidence="1">
    <location>
        <begin position="1"/>
        <end position="31"/>
    </location>
</feature>
<organism evidence="3 4">
    <name type="scientific">Enhygromyxa salina</name>
    <dbReference type="NCBI Taxonomy" id="215803"/>
    <lineage>
        <taxon>Bacteria</taxon>
        <taxon>Pseudomonadati</taxon>
        <taxon>Myxococcota</taxon>
        <taxon>Polyangia</taxon>
        <taxon>Nannocystales</taxon>
        <taxon>Nannocystaceae</taxon>
        <taxon>Enhygromyxa</taxon>
    </lineage>
</organism>